<dbReference type="Gene3D" id="3.40.50.720">
    <property type="entry name" value="NAD(P)-binding Rossmann-like Domain"/>
    <property type="match status" value="1"/>
</dbReference>
<dbReference type="InterPro" id="IPR051317">
    <property type="entry name" value="Gfo/Idh/MocA_oxidoreduct"/>
</dbReference>
<dbReference type="PANTHER" id="PTHR43708">
    <property type="entry name" value="CONSERVED EXPRESSED OXIDOREDUCTASE (EUROFUNG)"/>
    <property type="match status" value="1"/>
</dbReference>
<keyword evidence="2" id="KW-0560">Oxidoreductase</keyword>
<organism evidence="4 5">
    <name type="scientific">Paenibacillus oceani</name>
    <dbReference type="NCBI Taxonomy" id="2772510"/>
    <lineage>
        <taxon>Bacteria</taxon>
        <taxon>Bacillati</taxon>
        <taxon>Bacillota</taxon>
        <taxon>Bacilli</taxon>
        <taxon>Bacillales</taxon>
        <taxon>Paenibacillaceae</taxon>
        <taxon>Paenibacillus</taxon>
    </lineage>
</organism>
<evidence type="ECO:0000313" key="5">
    <source>
        <dbReference type="Proteomes" id="UP000639396"/>
    </source>
</evidence>
<dbReference type="InterPro" id="IPR036291">
    <property type="entry name" value="NAD(P)-bd_dom_sf"/>
</dbReference>
<sequence length="297" mass="32261">MKIGIIGTDTSHACTFTKYLNDSNDPFHVPGGRVVAAYPGGSSDFPLSISRVAGYAEQLRNQYGVRLADRLESVAAECDAIMILSGDGRIHLEQFRKIVPYRKPVFIDKPLATTSADAAEMFGLAQQYDIPLMSSSAGRFGEALASALHKQEHGAIIGADVFGPMPIEPTQKGFFWYGIHAIEMLYTVMGGGCSEVNTQTTMNHDLIVGRWKDGRIGSARGNRAGNNKFGVVLHQAKGSQFVDVSAQSKPNQAAILTVILEMFQSGIVKHDPEITLEVIRFIEAANESRETGRSVEL</sequence>
<dbReference type="EMBL" id="JACXJA010000006">
    <property type="protein sequence ID" value="MBD2861459.1"/>
    <property type="molecule type" value="Genomic_DNA"/>
</dbReference>
<reference evidence="4" key="1">
    <citation type="submission" date="2020-09" db="EMBL/GenBank/DDBJ databases">
        <title>A novel bacterium of genus Paenibacillus, isolated from South China Sea.</title>
        <authorList>
            <person name="Huang H."/>
            <person name="Mo K."/>
            <person name="Hu Y."/>
        </authorList>
    </citation>
    <scope>NUCLEOTIDE SEQUENCE</scope>
    <source>
        <strain evidence="4">IB182363</strain>
    </source>
</reference>
<dbReference type="InterPro" id="IPR000683">
    <property type="entry name" value="Gfo/Idh/MocA-like_OxRdtase_N"/>
</dbReference>
<accession>A0A927C5Z9</accession>
<dbReference type="Gene3D" id="3.30.360.10">
    <property type="entry name" value="Dihydrodipicolinate Reductase, domain 2"/>
    <property type="match status" value="1"/>
</dbReference>
<evidence type="ECO:0000259" key="3">
    <source>
        <dbReference type="Pfam" id="PF01408"/>
    </source>
</evidence>
<comment type="caution">
    <text evidence="4">The sequence shown here is derived from an EMBL/GenBank/DDBJ whole genome shotgun (WGS) entry which is preliminary data.</text>
</comment>
<dbReference type="PANTHER" id="PTHR43708:SF5">
    <property type="entry name" value="CONSERVED EXPRESSED OXIDOREDUCTASE (EUROFUNG)-RELATED"/>
    <property type="match status" value="1"/>
</dbReference>
<proteinExistence type="inferred from homology"/>
<dbReference type="AlphaFoldDB" id="A0A927C5Z9"/>
<protein>
    <submittedName>
        <fullName evidence="4">Gfo/Idh/MocA family oxidoreductase</fullName>
    </submittedName>
</protein>
<keyword evidence="5" id="KW-1185">Reference proteome</keyword>
<evidence type="ECO:0000256" key="1">
    <source>
        <dbReference type="ARBA" id="ARBA00010928"/>
    </source>
</evidence>
<dbReference type="Proteomes" id="UP000639396">
    <property type="component" value="Unassembled WGS sequence"/>
</dbReference>
<evidence type="ECO:0000313" key="4">
    <source>
        <dbReference type="EMBL" id="MBD2861459.1"/>
    </source>
</evidence>
<dbReference type="GO" id="GO:0016491">
    <property type="term" value="F:oxidoreductase activity"/>
    <property type="evidence" value="ECO:0007669"/>
    <property type="project" value="UniProtKB-KW"/>
</dbReference>
<name>A0A927C5Z9_9BACL</name>
<feature type="domain" description="Gfo/Idh/MocA-like oxidoreductase N-terminal" evidence="3">
    <location>
        <begin position="50"/>
        <end position="129"/>
    </location>
</feature>
<dbReference type="GO" id="GO:0000166">
    <property type="term" value="F:nucleotide binding"/>
    <property type="evidence" value="ECO:0007669"/>
    <property type="project" value="InterPro"/>
</dbReference>
<comment type="similarity">
    <text evidence="1">Belongs to the Gfo/Idh/MocA family.</text>
</comment>
<evidence type="ECO:0000256" key="2">
    <source>
        <dbReference type="ARBA" id="ARBA00023002"/>
    </source>
</evidence>
<dbReference type="SUPFAM" id="SSF51735">
    <property type="entry name" value="NAD(P)-binding Rossmann-fold domains"/>
    <property type="match status" value="1"/>
</dbReference>
<dbReference type="Pfam" id="PF01408">
    <property type="entry name" value="GFO_IDH_MocA"/>
    <property type="match status" value="1"/>
</dbReference>
<dbReference type="RefSeq" id="WP_190925510.1">
    <property type="nucleotide sequence ID" value="NZ_JACXJA010000006.1"/>
</dbReference>
<gene>
    <name evidence="4" type="ORF">IDH45_05585</name>
</gene>